<feature type="signal peptide" evidence="1">
    <location>
        <begin position="1"/>
        <end position="20"/>
    </location>
</feature>
<keyword evidence="1" id="KW-0732">Signal</keyword>
<comment type="caution">
    <text evidence="2">The sequence shown here is derived from an EMBL/GenBank/DDBJ whole genome shotgun (WGS) entry which is preliminary data.</text>
</comment>
<feature type="chain" id="PRO_5020235272" evidence="1">
    <location>
        <begin position="21"/>
        <end position="183"/>
    </location>
</feature>
<dbReference type="Proteomes" id="UP000290287">
    <property type="component" value="Unassembled WGS sequence"/>
</dbReference>
<evidence type="ECO:0000256" key="1">
    <source>
        <dbReference type="SAM" id="SignalP"/>
    </source>
</evidence>
<protein>
    <submittedName>
        <fullName evidence="2">YtfJ family protein</fullName>
    </submittedName>
</protein>
<dbReference type="Gene3D" id="3.40.30.10">
    <property type="entry name" value="Glutaredoxin"/>
    <property type="match status" value="1"/>
</dbReference>
<proteinExistence type="predicted"/>
<dbReference type="RefSeq" id="WP_129123772.1">
    <property type="nucleotide sequence ID" value="NZ_PEIB01000035.1"/>
</dbReference>
<reference evidence="2 3" key="1">
    <citation type="submission" date="2017-10" db="EMBL/GenBank/DDBJ databases">
        <title>Nyctiphanis sp. nov., isolated from the stomach of the euphausiid Nyctiphanes simplex (Hansen, 1911) in the Gulf of California.</title>
        <authorList>
            <person name="Gomez-Gil B."/>
            <person name="Aguilar-Mendez M."/>
            <person name="Lopez-Cortes A."/>
            <person name="Gomez-Gutierrez J."/>
            <person name="Roque A."/>
            <person name="Lang E."/>
            <person name="Gonzalez-Castillo A."/>
        </authorList>
    </citation>
    <scope>NUCLEOTIDE SEQUENCE [LARGE SCALE GENOMIC DNA]</scope>
    <source>
        <strain evidence="2 3">CAIM 600</strain>
    </source>
</reference>
<gene>
    <name evidence="2" type="ORF">CS022_20370</name>
</gene>
<dbReference type="EMBL" id="PEIB01000035">
    <property type="protein sequence ID" value="RXJ71568.1"/>
    <property type="molecule type" value="Genomic_DNA"/>
</dbReference>
<dbReference type="OrthoDB" id="5689995at2"/>
<dbReference type="NCBIfam" id="TIGR01626">
    <property type="entry name" value="ytfJ_HI0045"/>
    <property type="match status" value="1"/>
</dbReference>
<evidence type="ECO:0000313" key="3">
    <source>
        <dbReference type="Proteomes" id="UP000290287"/>
    </source>
</evidence>
<dbReference type="InterPro" id="IPR006513">
    <property type="entry name" value="YtfJ_HI0045"/>
</dbReference>
<evidence type="ECO:0000313" key="2">
    <source>
        <dbReference type="EMBL" id="RXJ71568.1"/>
    </source>
</evidence>
<accession>A0A4V1LSG0</accession>
<sequence>MRFSHLLSLAALFCSSITFAHNFAANSPVASVVVKDKGELILSGDKITYSTWDSSSLTGKVRVIQAIAGRSSAKELNAPMIEAIKAADLPKDKYQTTTIINKDDAIWGTGGFVTSSAEDSKREFSWSSIVLDAEGSVAKAWQLKKKSSAIIVLDQQGNVRFAKDGELTQTEIAQAMEIINALL</sequence>
<dbReference type="AlphaFoldDB" id="A0A4V1LSG0"/>
<keyword evidence="3" id="KW-1185">Reference proteome</keyword>
<name>A0A4V1LSG0_9GAMM</name>
<dbReference type="Pfam" id="PF09695">
    <property type="entry name" value="YtfJ_HI0045"/>
    <property type="match status" value="1"/>
</dbReference>
<organism evidence="2 3">
    <name type="scientific">Veronia nyctiphanis</name>
    <dbReference type="NCBI Taxonomy" id="1278244"/>
    <lineage>
        <taxon>Bacteria</taxon>
        <taxon>Pseudomonadati</taxon>
        <taxon>Pseudomonadota</taxon>
        <taxon>Gammaproteobacteria</taxon>
        <taxon>Vibrionales</taxon>
        <taxon>Vibrionaceae</taxon>
        <taxon>Veronia</taxon>
    </lineage>
</organism>